<feature type="transmembrane region" description="Helical" evidence="8">
    <location>
        <begin position="548"/>
        <end position="567"/>
    </location>
</feature>
<feature type="transmembrane region" description="Helical" evidence="8">
    <location>
        <begin position="280"/>
        <end position="301"/>
    </location>
</feature>
<sequence>MFTFLGRATTRRRWAVLAGALILVLVGIVWGTGVFGSLSGEAGFDDPDSESVRARTTIEGAVGRTAVDVLALYRSDDAKVDDPAYKSAVTTVADNLAASGAVTAVRSYYSTGSPAFVSADRAATYVAIQLKGGDAATRADSYDEVSGLLEARGLDVELGGPVPMGQEINGQIKGDIARAELLAMPILLLLMVIIFRSAVAALLPLAVGALCIMGSFVALRLVTMITDVSVFSINLVTMLGLGLAIDYALFIVSRFREELPTSATPTEAVIRTMRTAGRTVAFSGLTLAVSLLSLLFFPQIFLRSMGIGGVATVLFALLGALVVLPALLVVIGHRIDSWRLPSPRKAAAADGERWYRIAHAVMRRRGVVTIGVVGVLLALGLPFLRVDWGTADARVLPEGTEARVVAEALGKDFPTDPSAAITVAVTLADPVESQAGKAALGEFSDALAAVPGVDGVDPVGAGGDTAALSIRYAAEPQSGEGMELLTALRALPPPAGGEALFTGGPAALTDLLDSVGARLPWMGLFVGLVSIVLLFLAFGSLVLPIKSIVMNLLSLSAAFGAIVLIFQDGHLSGPLGFTPTGLVDATMPVLMIAIAFGLAMDYEVFLVSRIREQWDRTGDHVESIATGVQKTAKIITAAALLLVVVVGAFATSGVTFIKMVGVGLVVAIVVDATIVRALLVPATMRILGPRCWWAPAPMRRWWDRHGFREDEPAEAAPDAAPRPAEVVTGTT</sequence>
<evidence type="ECO:0000259" key="9">
    <source>
        <dbReference type="PROSITE" id="PS50156"/>
    </source>
</evidence>
<feature type="transmembrane region" description="Helical" evidence="8">
    <location>
        <begin position="366"/>
        <end position="384"/>
    </location>
</feature>
<evidence type="ECO:0000256" key="1">
    <source>
        <dbReference type="ARBA" id="ARBA00004651"/>
    </source>
</evidence>
<accession>A0A4V2XSG7</accession>
<organism evidence="10 11">
    <name type="scientific">Kribbella albertanoniae</name>
    <dbReference type="NCBI Taxonomy" id="1266829"/>
    <lineage>
        <taxon>Bacteria</taxon>
        <taxon>Bacillati</taxon>
        <taxon>Actinomycetota</taxon>
        <taxon>Actinomycetes</taxon>
        <taxon>Propionibacteriales</taxon>
        <taxon>Kribbellaceae</taxon>
        <taxon>Kribbella</taxon>
    </lineage>
</organism>
<comment type="subcellular location">
    <subcellularLocation>
        <location evidence="1">Cell membrane</location>
        <topology evidence="1">Multi-pass membrane protein</topology>
    </subcellularLocation>
</comment>
<feature type="domain" description="SSD" evidence="9">
    <location>
        <begin position="198"/>
        <end position="330"/>
    </location>
</feature>
<dbReference type="PANTHER" id="PTHR33406:SF11">
    <property type="entry name" value="MEMBRANE PROTEIN SCO6666-RELATED"/>
    <property type="match status" value="1"/>
</dbReference>
<dbReference type="InterPro" id="IPR050545">
    <property type="entry name" value="Mycobact_MmpL"/>
</dbReference>
<evidence type="ECO:0000313" key="11">
    <source>
        <dbReference type="Proteomes" id="UP000295075"/>
    </source>
</evidence>
<evidence type="ECO:0000256" key="6">
    <source>
        <dbReference type="ARBA" id="ARBA00023136"/>
    </source>
</evidence>
<feature type="transmembrane region" description="Helical" evidence="8">
    <location>
        <begin position="521"/>
        <end position="541"/>
    </location>
</feature>
<keyword evidence="4 8" id="KW-0812">Transmembrane</keyword>
<feature type="transmembrane region" description="Helical" evidence="8">
    <location>
        <begin position="307"/>
        <end position="331"/>
    </location>
</feature>
<feature type="transmembrane region" description="Helical" evidence="8">
    <location>
        <begin position="587"/>
        <end position="610"/>
    </location>
</feature>
<feature type="transmembrane region" description="Helical" evidence="8">
    <location>
        <begin position="631"/>
        <end position="650"/>
    </location>
</feature>
<feature type="compositionally biased region" description="Low complexity" evidence="7">
    <location>
        <begin position="714"/>
        <end position="725"/>
    </location>
</feature>
<comment type="caution">
    <text evidence="10">The sequence shown here is derived from an EMBL/GenBank/DDBJ whole genome shotgun (WGS) entry which is preliminary data.</text>
</comment>
<gene>
    <name evidence="10" type="ORF">E1261_05550</name>
</gene>
<feature type="transmembrane region" description="Helical" evidence="8">
    <location>
        <begin position="176"/>
        <end position="195"/>
    </location>
</feature>
<name>A0A4V2XSG7_9ACTN</name>
<dbReference type="GO" id="GO:0005886">
    <property type="term" value="C:plasma membrane"/>
    <property type="evidence" value="ECO:0007669"/>
    <property type="project" value="UniProtKB-SubCell"/>
</dbReference>
<dbReference type="PROSITE" id="PS50156">
    <property type="entry name" value="SSD"/>
    <property type="match status" value="1"/>
</dbReference>
<dbReference type="RefSeq" id="WP_132402857.1">
    <property type="nucleotide sequence ID" value="NZ_SMKA01000012.1"/>
</dbReference>
<evidence type="ECO:0000256" key="3">
    <source>
        <dbReference type="ARBA" id="ARBA00022475"/>
    </source>
</evidence>
<dbReference type="Gene3D" id="1.20.1640.10">
    <property type="entry name" value="Multidrug efflux transporter AcrB transmembrane domain"/>
    <property type="match status" value="2"/>
</dbReference>
<dbReference type="Proteomes" id="UP000295075">
    <property type="component" value="Unassembled WGS sequence"/>
</dbReference>
<dbReference type="EMBL" id="SMKA01000012">
    <property type="protein sequence ID" value="TDC33665.1"/>
    <property type="molecule type" value="Genomic_DNA"/>
</dbReference>
<keyword evidence="5 8" id="KW-1133">Transmembrane helix</keyword>
<protein>
    <submittedName>
        <fullName evidence="10">MMPL family transporter</fullName>
    </submittedName>
</protein>
<dbReference type="Pfam" id="PF03176">
    <property type="entry name" value="MMPL"/>
    <property type="match status" value="2"/>
</dbReference>
<dbReference type="InterPro" id="IPR000731">
    <property type="entry name" value="SSD"/>
</dbReference>
<feature type="transmembrane region" description="Helical" evidence="8">
    <location>
        <begin position="228"/>
        <end position="252"/>
    </location>
</feature>
<feature type="transmembrane region" description="Helical" evidence="8">
    <location>
        <begin position="656"/>
        <end position="679"/>
    </location>
</feature>
<dbReference type="PANTHER" id="PTHR33406">
    <property type="entry name" value="MEMBRANE PROTEIN MJ1562-RELATED"/>
    <property type="match status" value="1"/>
</dbReference>
<dbReference type="AlphaFoldDB" id="A0A4V2XSG7"/>
<keyword evidence="6 8" id="KW-0472">Membrane</keyword>
<evidence type="ECO:0000256" key="7">
    <source>
        <dbReference type="SAM" id="MobiDB-lite"/>
    </source>
</evidence>
<evidence type="ECO:0000313" key="10">
    <source>
        <dbReference type="EMBL" id="TDC33665.1"/>
    </source>
</evidence>
<dbReference type="SUPFAM" id="SSF82866">
    <property type="entry name" value="Multidrug efflux transporter AcrB transmembrane domain"/>
    <property type="match status" value="2"/>
</dbReference>
<dbReference type="OrthoDB" id="7051771at2"/>
<feature type="transmembrane region" description="Helical" evidence="8">
    <location>
        <begin position="202"/>
        <end position="222"/>
    </location>
</feature>
<evidence type="ECO:0000256" key="5">
    <source>
        <dbReference type="ARBA" id="ARBA00022989"/>
    </source>
</evidence>
<evidence type="ECO:0000256" key="2">
    <source>
        <dbReference type="ARBA" id="ARBA00010157"/>
    </source>
</evidence>
<keyword evidence="11" id="KW-1185">Reference proteome</keyword>
<evidence type="ECO:0000256" key="4">
    <source>
        <dbReference type="ARBA" id="ARBA00022692"/>
    </source>
</evidence>
<keyword evidence="3" id="KW-1003">Cell membrane</keyword>
<reference evidence="10 11" key="1">
    <citation type="submission" date="2019-03" db="EMBL/GenBank/DDBJ databases">
        <title>Draft genome sequences of novel Actinobacteria.</title>
        <authorList>
            <person name="Sahin N."/>
            <person name="Ay H."/>
            <person name="Saygin H."/>
        </authorList>
    </citation>
    <scope>NUCLEOTIDE SEQUENCE [LARGE SCALE GENOMIC DNA]</scope>
    <source>
        <strain evidence="10 11">JCM 30547</strain>
    </source>
</reference>
<evidence type="ECO:0000256" key="8">
    <source>
        <dbReference type="SAM" id="Phobius"/>
    </source>
</evidence>
<feature type="region of interest" description="Disordered" evidence="7">
    <location>
        <begin position="712"/>
        <end position="731"/>
    </location>
</feature>
<dbReference type="InterPro" id="IPR004869">
    <property type="entry name" value="MMPL_dom"/>
</dbReference>
<comment type="similarity">
    <text evidence="2">Belongs to the resistance-nodulation-cell division (RND) (TC 2.A.6) family. MmpL subfamily.</text>
</comment>
<proteinExistence type="inferred from homology"/>